<dbReference type="Proteomes" id="UP000324222">
    <property type="component" value="Unassembled WGS sequence"/>
</dbReference>
<accession>A0A5B7I7H3</accession>
<comment type="caution">
    <text evidence="1">The sequence shown here is derived from an EMBL/GenBank/DDBJ whole genome shotgun (WGS) entry which is preliminary data.</text>
</comment>
<keyword evidence="2" id="KW-1185">Reference proteome</keyword>
<evidence type="ECO:0000313" key="2">
    <source>
        <dbReference type="Proteomes" id="UP000324222"/>
    </source>
</evidence>
<evidence type="ECO:0000313" key="1">
    <source>
        <dbReference type="EMBL" id="MPC78263.1"/>
    </source>
</evidence>
<dbReference type="EMBL" id="VSRR010047980">
    <property type="protein sequence ID" value="MPC78263.1"/>
    <property type="molecule type" value="Genomic_DNA"/>
</dbReference>
<sequence length="128" mass="13631">MVPVLFLRGVRNVQVVDSAKVYQAKLERCCTRYVRAKCQGSVGTLGSRVGTGDMPHRAVQVDLLSSVGSVTPQDSASQAGQILPLESQLSAMFAHDSLLQSMPSDIIASQLNSCLNNLAKLLASLLSD</sequence>
<name>A0A5B7I7H3_PORTR</name>
<organism evidence="1 2">
    <name type="scientific">Portunus trituberculatus</name>
    <name type="common">Swimming crab</name>
    <name type="synonym">Neptunus trituberculatus</name>
    <dbReference type="NCBI Taxonomy" id="210409"/>
    <lineage>
        <taxon>Eukaryota</taxon>
        <taxon>Metazoa</taxon>
        <taxon>Ecdysozoa</taxon>
        <taxon>Arthropoda</taxon>
        <taxon>Crustacea</taxon>
        <taxon>Multicrustacea</taxon>
        <taxon>Malacostraca</taxon>
        <taxon>Eumalacostraca</taxon>
        <taxon>Eucarida</taxon>
        <taxon>Decapoda</taxon>
        <taxon>Pleocyemata</taxon>
        <taxon>Brachyura</taxon>
        <taxon>Eubrachyura</taxon>
        <taxon>Portunoidea</taxon>
        <taxon>Portunidae</taxon>
        <taxon>Portuninae</taxon>
        <taxon>Portunus</taxon>
    </lineage>
</organism>
<protein>
    <submittedName>
        <fullName evidence="1">Uncharacterized protein</fullName>
    </submittedName>
</protein>
<proteinExistence type="predicted"/>
<gene>
    <name evidence="1" type="ORF">E2C01_072748</name>
</gene>
<reference evidence="1 2" key="1">
    <citation type="submission" date="2019-05" db="EMBL/GenBank/DDBJ databases">
        <title>Another draft genome of Portunus trituberculatus and its Hox gene families provides insights of decapod evolution.</title>
        <authorList>
            <person name="Jeong J.-H."/>
            <person name="Song I."/>
            <person name="Kim S."/>
            <person name="Choi T."/>
            <person name="Kim D."/>
            <person name="Ryu S."/>
            <person name="Kim W."/>
        </authorList>
    </citation>
    <scope>NUCLEOTIDE SEQUENCE [LARGE SCALE GENOMIC DNA]</scope>
    <source>
        <tissue evidence="1">Muscle</tissue>
    </source>
</reference>
<dbReference type="AlphaFoldDB" id="A0A5B7I7H3"/>